<evidence type="ECO:0000313" key="4">
    <source>
        <dbReference type="Proteomes" id="UP000270036"/>
    </source>
</evidence>
<name>A0A448NP21_9FLAO</name>
<evidence type="ECO:0000313" key="1">
    <source>
        <dbReference type="EMBL" id="KEY19582.1"/>
    </source>
</evidence>
<proteinExistence type="predicted"/>
<reference evidence="2 4" key="2">
    <citation type="submission" date="2018-12" db="EMBL/GenBank/DDBJ databases">
        <authorList>
            <consortium name="Pathogen Informatics"/>
        </authorList>
    </citation>
    <scope>NUCLEOTIDE SEQUENCE [LARGE SCALE GENOMIC DNA]</scope>
    <source>
        <strain evidence="2 4">NCTC13489</strain>
    </source>
</reference>
<evidence type="ECO:0000313" key="3">
    <source>
        <dbReference type="Proteomes" id="UP000028349"/>
    </source>
</evidence>
<accession>A0A448NP21</accession>
<gene>
    <name evidence="1" type="ORF">HY04_14425</name>
    <name evidence="2" type="ORF">NCTC13489_00694</name>
</gene>
<dbReference type="AlphaFoldDB" id="A0A448NP21"/>
<dbReference type="KEGG" id="cant:NCTC13489_00694"/>
<dbReference type="PROSITE" id="PS51257">
    <property type="entry name" value="PROKAR_LIPOPROTEIN"/>
    <property type="match status" value="1"/>
</dbReference>
<sequence length="224" mass="25340">MKSGIIKLLLVFGTLFLASCDRGEANSDLEAALPYYQFRDSERANLVIAPKVDDQIVYKNQDGDVITFKVKGSELGKTAYSTGNLSSSSSIKHFFYDRQEISMWYVDNDLRAKSTINISKYPLGSNYNVDPPITGTPTFSGWIDFPLWNGGSYLYLDFNSVLYPMTFGGKTYSKVMVFKSNKTVVIGAENQLPIRPRNVNIVYYDYNYGIIGFDDLNGKLWRLQ</sequence>
<evidence type="ECO:0000313" key="2">
    <source>
        <dbReference type="EMBL" id="VEH97059.1"/>
    </source>
</evidence>
<dbReference type="Proteomes" id="UP000270036">
    <property type="component" value="Chromosome"/>
</dbReference>
<reference evidence="1 3" key="1">
    <citation type="submission" date="2014-07" db="EMBL/GenBank/DDBJ databases">
        <authorList>
            <person name="Pisani N.G."/>
            <person name="Newman J.D."/>
        </authorList>
    </citation>
    <scope>NUCLEOTIDE SEQUENCE [LARGE SCALE GENOMIC DNA]</scope>
    <source>
        <strain evidence="1 3">LMG 24720</strain>
    </source>
</reference>
<dbReference type="STRING" id="266748.HY04_14425"/>
<dbReference type="EMBL" id="LR134441">
    <property type="protein sequence ID" value="VEH97059.1"/>
    <property type="molecule type" value="Genomic_DNA"/>
</dbReference>
<organism evidence="2 4">
    <name type="scientific">Kaistella antarctica</name>
    <dbReference type="NCBI Taxonomy" id="266748"/>
    <lineage>
        <taxon>Bacteria</taxon>
        <taxon>Pseudomonadati</taxon>
        <taxon>Bacteroidota</taxon>
        <taxon>Flavobacteriia</taxon>
        <taxon>Flavobacteriales</taxon>
        <taxon>Weeksellaceae</taxon>
        <taxon>Chryseobacterium group</taxon>
        <taxon>Kaistella</taxon>
    </lineage>
</organism>
<dbReference type="RefSeq" id="WP_034720826.1">
    <property type="nucleotide sequence ID" value="NZ_FOIX01000003.1"/>
</dbReference>
<dbReference type="Proteomes" id="UP000028349">
    <property type="component" value="Unassembled WGS sequence"/>
</dbReference>
<keyword evidence="3" id="KW-1185">Reference proteome</keyword>
<protein>
    <submittedName>
        <fullName evidence="2">Uncharacterized protein</fullName>
    </submittedName>
</protein>
<dbReference type="EMBL" id="JPEP01000002">
    <property type="protein sequence ID" value="KEY19582.1"/>
    <property type="molecule type" value="Genomic_DNA"/>
</dbReference>
<dbReference type="OrthoDB" id="1445836at2"/>